<organism evidence="3 4">
    <name type="scientific">Aedes albopictus</name>
    <name type="common">Asian tiger mosquito</name>
    <name type="synonym">Stegomyia albopicta</name>
    <dbReference type="NCBI Taxonomy" id="7160"/>
    <lineage>
        <taxon>Eukaryota</taxon>
        <taxon>Metazoa</taxon>
        <taxon>Ecdysozoa</taxon>
        <taxon>Arthropoda</taxon>
        <taxon>Hexapoda</taxon>
        <taxon>Insecta</taxon>
        <taxon>Pterygota</taxon>
        <taxon>Neoptera</taxon>
        <taxon>Endopterygota</taxon>
        <taxon>Diptera</taxon>
        <taxon>Nematocera</taxon>
        <taxon>Culicoidea</taxon>
        <taxon>Culicidae</taxon>
        <taxon>Culicinae</taxon>
        <taxon>Aedini</taxon>
        <taxon>Aedes</taxon>
        <taxon>Stegomyia</taxon>
    </lineage>
</organism>
<feature type="chain" id="PRO_5045193423" description="Secreted protein" evidence="2">
    <location>
        <begin position="18"/>
        <end position="642"/>
    </location>
</feature>
<evidence type="ECO:0000313" key="4">
    <source>
        <dbReference type="Proteomes" id="UP000069940"/>
    </source>
</evidence>
<reference evidence="3" key="2">
    <citation type="submission" date="2025-05" db="UniProtKB">
        <authorList>
            <consortium name="EnsemblMetazoa"/>
        </authorList>
    </citation>
    <scope>IDENTIFICATION</scope>
    <source>
        <strain evidence="3">Foshan</strain>
    </source>
</reference>
<evidence type="ECO:0008006" key="5">
    <source>
        <dbReference type="Google" id="ProtNLM"/>
    </source>
</evidence>
<feature type="region of interest" description="Disordered" evidence="1">
    <location>
        <begin position="430"/>
        <end position="451"/>
    </location>
</feature>
<proteinExistence type="predicted"/>
<accession>A0ABM1YGF6</accession>
<reference evidence="4" key="1">
    <citation type="journal article" date="2015" name="Proc. Natl. Acad. Sci. U.S.A.">
        <title>Genome sequence of the Asian Tiger mosquito, Aedes albopictus, reveals insights into its biology, genetics, and evolution.</title>
        <authorList>
            <person name="Chen X.G."/>
            <person name="Jiang X."/>
            <person name="Gu J."/>
            <person name="Xu M."/>
            <person name="Wu Y."/>
            <person name="Deng Y."/>
            <person name="Zhang C."/>
            <person name="Bonizzoni M."/>
            <person name="Dermauw W."/>
            <person name="Vontas J."/>
            <person name="Armbruster P."/>
            <person name="Huang X."/>
            <person name="Yang Y."/>
            <person name="Zhang H."/>
            <person name="He W."/>
            <person name="Peng H."/>
            <person name="Liu Y."/>
            <person name="Wu K."/>
            <person name="Chen J."/>
            <person name="Lirakis M."/>
            <person name="Topalis P."/>
            <person name="Van Leeuwen T."/>
            <person name="Hall A.B."/>
            <person name="Jiang X."/>
            <person name="Thorpe C."/>
            <person name="Mueller R.L."/>
            <person name="Sun C."/>
            <person name="Waterhouse R.M."/>
            <person name="Yan G."/>
            <person name="Tu Z.J."/>
            <person name="Fang X."/>
            <person name="James A.A."/>
        </authorList>
    </citation>
    <scope>NUCLEOTIDE SEQUENCE [LARGE SCALE GENOMIC DNA]</scope>
    <source>
        <strain evidence="4">Foshan</strain>
    </source>
</reference>
<feature type="compositionally biased region" description="Low complexity" evidence="1">
    <location>
        <begin position="134"/>
        <end position="151"/>
    </location>
</feature>
<evidence type="ECO:0000256" key="2">
    <source>
        <dbReference type="SAM" id="SignalP"/>
    </source>
</evidence>
<dbReference type="RefSeq" id="XP_062706226.1">
    <property type="nucleotide sequence ID" value="XM_062850242.1"/>
</dbReference>
<feature type="region of interest" description="Disordered" evidence="1">
    <location>
        <begin position="345"/>
        <end position="395"/>
    </location>
</feature>
<dbReference type="GeneID" id="115264418"/>
<feature type="compositionally biased region" description="Basic and acidic residues" evidence="1">
    <location>
        <begin position="376"/>
        <end position="388"/>
    </location>
</feature>
<name>A0ABM1YGF6_AEDAL</name>
<sequence>MIRLGVVVLLVVGTCIADLPGWDDTTGVHANRNLNSIKGTHFSTHEASVHAARKGAAERLARLGSGVGANPCGTAICYGNSGFSDNSDAETLGHGVVGFNNAGSGGSSSSSSKYQASSHQQSVSGVVPVYPVHSSKSSYSSESQHRSSSSSLNAAQTGNYISADEGIKTRSNFGASNGATLVHPIAASAYPIGQESSQTSFASNSRSSNQGVYTVPVYGSSGDQASKYVAASASRQENQQRYTPSNTYVVYRQPVPVYGPFNTGSFDTSARFSNNQGAVYQAPVVYPARSSSNQYSAANDQQTYVIHGVQPVYGVSSDLSSQANRHTQAQYVRPAYQPVYNNHLASSQQSQESHSHASDSGTNIRITPVPVSSSTTHEEAEERDEQYSRKGSTYVPVALNTASTASKYTSQEQQRTQSGTSYVPIPVVSAAESHKQQQSSSASQYSAAQQHRSNNAAAGGWYYPAAGSAAVHQGSRYSAYDSQNAQTQQRVGGYVPITNDALGQRFGAVDLGLDRSGTELGSIMSESERLARLQAKNAYNGAVSGSSAIDMENRFSGNNDDASSDIGGGLGSGFKRTKSWSSSSKWASGQKYGDDGKIKTYSSLSTAESEQHNINGQKTGYKAATTTLEDDGKVSTYSLHTP</sequence>
<dbReference type="Proteomes" id="UP000069940">
    <property type="component" value="Unassembled WGS sequence"/>
</dbReference>
<protein>
    <recommendedName>
        <fullName evidence="5">Secreted protein</fullName>
    </recommendedName>
</protein>
<dbReference type="EnsemblMetazoa" id="AALFPA23_008895.R12173">
    <property type="protein sequence ID" value="AALFPA23_008895.P12173"/>
    <property type="gene ID" value="AALFPA23_008895"/>
</dbReference>
<feature type="compositionally biased region" description="Low complexity" evidence="1">
    <location>
        <begin position="436"/>
        <end position="451"/>
    </location>
</feature>
<feature type="compositionally biased region" description="Polar residues" evidence="1">
    <location>
        <begin position="361"/>
        <end position="375"/>
    </location>
</feature>
<feature type="signal peptide" evidence="2">
    <location>
        <begin position="1"/>
        <end position="17"/>
    </location>
</feature>
<keyword evidence="2" id="KW-0732">Signal</keyword>
<evidence type="ECO:0000313" key="3">
    <source>
        <dbReference type="EnsemblMetazoa" id="AALFPA23_008895.P12173"/>
    </source>
</evidence>
<evidence type="ECO:0000256" key="1">
    <source>
        <dbReference type="SAM" id="MobiDB-lite"/>
    </source>
</evidence>
<feature type="region of interest" description="Disordered" evidence="1">
    <location>
        <begin position="134"/>
        <end position="154"/>
    </location>
</feature>
<keyword evidence="4" id="KW-1185">Reference proteome</keyword>